<dbReference type="AlphaFoldDB" id="A0A235ETI2"/>
<dbReference type="SMART" id="SM00849">
    <property type="entry name" value="Lactamase_B"/>
    <property type="match status" value="1"/>
</dbReference>
<proteinExistence type="predicted"/>
<dbReference type="Proteomes" id="UP000215441">
    <property type="component" value="Unassembled WGS sequence"/>
</dbReference>
<dbReference type="Pfam" id="PF12706">
    <property type="entry name" value="Lactamase_B_2"/>
    <property type="match status" value="1"/>
</dbReference>
<dbReference type="EMBL" id="NOIG01000001">
    <property type="protein sequence ID" value="OYD52324.1"/>
    <property type="molecule type" value="Genomic_DNA"/>
</dbReference>
<dbReference type="SUPFAM" id="SSF56281">
    <property type="entry name" value="Metallo-hydrolase/oxidoreductase"/>
    <property type="match status" value="1"/>
</dbReference>
<comment type="caution">
    <text evidence="2">The sequence shown here is derived from an EMBL/GenBank/DDBJ whole genome shotgun (WGS) entry which is preliminary data.</text>
</comment>
<gene>
    <name evidence="2" type="ORF">CBY09_01800</name>
</gene>
<organism evidence="2 3">
    <name type="scientific">Acidovorax kalamii</name>
    <dbReference type="NCBI Taxonomy" id="2004485"/>
    <lineage>
        <taxon>Bacteria</taxon>
        <taxon>Pseudomonadati</taxon>
        <taxon>Pseudomonadota</taxon>
        <taxon>Betaproteobacteria</taxon>
        <taxon>Burkholderiales</taxon>
        <taxon>Comamonadaceae</taxon>
        <taxon>Acidovorax</taxon>
    </lineage>
</organism>
<accession>A0A235ETI2</accession>
<dbReference type="PANTHER" id="PTHR47619">
    <property type="entry name" value="METALLO-HYDROLASE YYCJ-RELATED"/>
    <property type="match status" value="1"/>
</dbReference>
<dbReference type="OrthoDB" id="9803916at2"/>
<keyword evidence="2" id="KW-0378">Hydrolase</keyword>
<name>A0A235ETI2_9BURK</name>
<sequence>MLRFKNLGSGSTGNATVVEGCSGGHTHRLLIDCGFGIRQLQARLAQAHLQPEDLDAVFITHEHSDHIGCAQALAVRYRIPVWMSEGTHAALGFPDFDGLLHVARDMQAVDLGSFQALPFTVPHDAREPLQLRCSDGNAHLAVLTDLGHASGHVLEQLQGCHALLIEANHDPGLLQASRYPPFLKRRVGGPYGHLANAATAEILRAVQHAGLGQVVAAHLSAQNNAPRLAQEALAAALGWLAEDIIVASPTQGTDWLDVGDSAPSR</sequence>
<dbReference type="PANTHER" id="PTHR47619:SF1">
    <property type="entry name" value="EXODEOXYRIBONUCLEASE WALJ"/>
    <property type="match status" value="1"/>
</dbReference>
<evidence type="ECO:0000259" key="1">
    <source>
        <dbReference type="SMART" id="SM00849"/>
    </source>
</evidence>
<dbReference type="InterPro" id="IPR052533">
    <property type="entry name" value="WalJ/YycJ-like"/>
</dbReference>
<dbReference type="InterPro" id="IPR036866">
    <property type="entry name" value="RibonucZ/Hydroxyglut_hydro"/>
</dbReference>
<feature type="domain" description="Metallo-beta-lactamase" evidence="1">
    <location>
        <begin position="12"/>
        <end position="218"/>
    </location>
</feature>
<evidence type="ECO:0000313" key="3">
    <source>
        <dbReference type="Proteomes" id="UP000215441"/>
    </source>
</evidence>
<dbReference type="RefSeq" id="WP_094285916.1">
    <property type="nucleotide sequence ID" value="NZ_NOIG01000001.1"/>
</dbReference>
<keyword evidence="3" id="KW-1185">Reference proteome</keyword>
<reference evidence="2 3" key="1">
    <citation type="submission" date="2017-07" db="EMBL/GenBank/DDBJ databases">
        <title>Acidovorax KNDSW TSA 6 genome sequence and assembly.</title>
        <authorList>
            <person name="Mayilraj S."/>
        </authorList>
    </citation>
    <scope>NUCLEOTIDE SEQUENCE [LARGE SCALE GENOMIC DNA]</scope>
    <source>
        <strain evidence="2 3">KNDSW-TSA6</strain>
    </source>
</reference>
<protein>
    <submittedName>
        <fullName evidence="2">MBL fold metallo-hydrolase</fullName>
    </submittedName>
</protein>
<evidence type="ECO:0000313" key="2">
    <source>
        <dbReference type="EMBL" id="OYD52324.1"/>
    </source>
</evidence>
<dbReference type="Gene3D" id="3.60.15.10">
    <property type="entry name" value="Ribonuclease Z/Hydroxyacylglutathione hydrolase-like"/>
    <property type="match status" value="1"/>
</dbReference>
<dbReference type="InterPro" id="IPR001279">
    <property type="entry name" value="Metallo-B-lactamas"/>
</dbReference>
<dbReference type="GO" id="GO:0016787">
    <property type="term" value="F:hydrolase activity"/>
    <property type="evidence" value="ECO:0007669"/>
    <property type="project" value="UniProtKB-KW"/>
</dbReference>